<dbReference type="GO" id="GO:0016020">
    <property type="term" value="C:membrane"/>
    <property type="evidence" value="ECO:0007669"/>
    <property type="project" value="TreeGrafter"/>
</dbReference>
<accession>A0A9X0WFZ5</accession>
<evidence type="ECO:0008006" key="4">
    <source>
        <dbReference type="Google" id="ProtNLM"/>
    </source>
</evidence>
<dbReference type="InterPro" id="IPR010721">
    <property type="entry name" value="UstE-like"/>
</dbReference>
<keyword evidence="1" id="KW-1133">Transmembrane helix</keyword>
<dbReference type="Pfam" id="PF06966">
    <property type="entry name" value="DUF1295"/>
    <property type="match status" value="1"/>
</dbReference>
<proteinExistence type="predicted"/>
<dbReference type="AlphaFoldDB" id="A0A9X0WFZ5"/>
<dbReference type="EMBL" id="NRSD01000003">
    <property type="protein sequence ID" value="MBK1644011.1"/>
    <property type="molecule type" value="Genomic_DNA"/>
</dbReference>
<name>A0A9X0WFZ5_9GAMM</name>
<feature type="transmembrane region" description="Helical" evidence="1">
    <location>
        <begin position="137"/>
        <end position="156"/>
    </location>
</feature>
<evidence type="ECO:0000313" key="3">
    <source>
        <dbReference type="Proteomes" id="UP001138802"/>
    </source>
</evidence>
<sequence>MFDLNLYLSGLVAALGLGLGGWLLSLKMNDVSLVDSLWSLFFLLIATVFLLGMAEVSERAYLVFFLVAIWAARLSVFITRRNWGHGEDRRYQAIRAENEPGFRWKSLYLVFGLQAILAWIIALPLLAVTLGTSPLGWIDYLAVALWLVGLFFEAVGDQQLADFKARPENAGRVMDRGLWRYTRHPNYFGEACIWWAYYLFALAAGGWWTILSPLLMTFLLLRVSGVALLEKDIGERRPAYRDYIARTNAFFPGPPRATNPSHREHSS</sequence>
<feature type="transmembrane region" description="Helical" evidence="1">
    <location>
        <begin position="187"/>
        <end position="204"/>
    </location>
</feature>
<gene>
    <name evidence="2" type="ORF">CKO25_04940</name>
</gene>
<protein>
    <recommendedName>
        <fullName evidence="4">DUF1295 domain-containing protein</fullName>
    </recommendedName>
</protein>
<dbReference type="PROSITE" id="PS50244">
    <property type="entry name" value="S5A_REDUCTASE"/>
    <property type="match status" value="1"/>
</dbReference>
<feature type="transmembrane region" description="Helical" evidence="1">
    <location>
        <begin position="107"/>
        <end position="131"/>
    </location>
</feature>
<feature type="transmembrane region" description="Helical" evidence="1">
    <location>
        <begin position="60"/>
        <end position="79"/>
    </location>
</feature>
<keyword evidence="3" id="KW-1185">Reference proteome</keyword>
<keyword evidence="1" id="KW-0472">Membrane</keyword>
<comment type="caution">
    <text evidence="2">The sequence shown here is derived from an EMBL/GenBank/DDBJ whole genome shotgun (WGS) entry which is preliminary data.</text>
</comment>
<organism evidence="2 3">
    <name type="scientific">Thiocapsa imhoffii</name>
    <dbReference type="NCBI Taxonomy" id="382777"/>
    <lineage>
        <taxon>Bacteria</taxon>
        <taxon>Pseudomonadati</taxon>
        <taxon>Pseudomonadota</taxon>
        <taxon>Gammaproteobacteria</taxon>
        <taxon>Chromatiales</taxon>
        <taxon>Chromatiaceae</taxon>
        <taxon>Thiocapsa</taxon>
    </lineage>
</organism>
<feature type="transmembrane region" description="Helical" evidence="1">
    <location>
        <begin position="37"/>
        <end position="54"/>
    </location>
</feature>
<dbReference type="PANTHER" id="PTHR32251">
    <property type="entry name" value="3-OXO-5-ALPHA-STEROID 4-DEHYDROGENASE"/>
    <property type="match status" value="1"/>
</dbReference>
<feature type="transmembrane region" description="Helical" evidence="1">
    <location>
        <begin position="6"/>
        <end position="25"/>
    </location>
</feature>
<evidence type="ECO:0000256" key="1">
    <source>
        <dbReference type="SAM" id="Phobius"/>
    </source>
</evidence>
<dbReference type="PANTHER" id="PTHR32251:SF17">
    <property type="entry name" value="STEROID 5-ALPHA REDUCTASE C-TERMINAL DOMAIN-CONTAINING PROTEIN"/>
    <property type="match status" value="1"/>
</dbReference>
<dbReference type="Gene3D" id="1.20.120.1630">
    <property type="match status" value="1"/>
</dbReference>
<dbReference type="RefSeq" id="WP_200386811.1">
    <property type="nucleotide sequence ID" value="NZ_NRSD01000003.1"/>
</dbReference>
<reference evidence="2 3" key="1">
    <citation type="journal article" date="2020" name="Microorganisms">
        <title>Osmotic Adaptation and Compatible Solute Biosynthesis of Phototrophic Bacteria as Revealed from Genome Analyses.</title>
        <authorList>
            <person name="Imhoff J.F."/>
            <person name="Rahn T."/>
            <person name="Kunzel S."/>
            <person name="Keller A."/>
            <person name="Neulinger S.C."/>
        </authorList>
    </citation>
    <scope>NUCLEOTIDE SEQUENCE [LARGE SCALE GENOMIC DNA]</scope>
    <source>
        <strain evidence="2 3">DSM 21303</strain>
    </source>
</reference>
<evidence type="ECO:0000313" key="2">
    <source>
        <dbReference type="EMBL" id="MBK1644011.1"/>
    </source>
</evidence>
<keyword evidence="1" id="KW-0812">Transmembrane</keyword>
<dbReference type="Proteomes" id="UP001138802">
    <property type="component" value="Unassembled WGS sequence"/>
</dbReference>